<feature type="compositionally biased region" description="Polar residues" evidence="4">
    <location>
        <begin position="463"/>
        <end position="472"/>
    </location>
</feature>
<dbReference type="PANTHER" id="PTHR48125:SF10">
    <property type="entry name" value="OS12G0136300 PROTEIN"/>
    <property type="match status" value="1"/>
</dbReference>
<feature type="compositionally biased region" description="Basic and acidic residues" evidence="4">
    <location>
        <begin position="506"/>
        <end position="515"/>
    </location>
</feature>
<feature type="compositionally biased region" description="Low complexity" evidence="4">
    <location>
        <begin position="32"/>
        <end position="52"/>
    </location>
</feature>
<feature type="compositionally biased region" description="Low complexity" evidence="4">
    <location>
        <begin position="923"/>
        <end position="941"/>
    </location>
</feature>
<feature type="compositionally biased region" description="Polar residues" evidence="4">
    <location>
        <begin position="410"/>
        <end position="449"/>
    </location>
</feature>
<feature type="compositionally biased region" description="Low complexity" evidence="4">
    <location>
        <begin position="841"/>
        <end position="863"/>
    </location>
</feature>
<feature type="region of interest" description="Disordered" evidence="4">
    <location>
        <begin position="399"/>
        <end position="978"/>
    </location>
</feature>
<accession>A0AAN6JHF3</accession>
<organism evidence="6 7">
    <name type="scientific">Tilletia horrida</name>
    <dbReference type="NCBI Taxonomy" id="155126"/>
    <lineage>
        <taxon>Eukaryota</taxon>
        <taxon>Fungi</taxon>
        <taxon>Dikarya</taxon>
        <taxon>Basidiomycota</taxon>
        <taxon>Ustilaginomycotina</taxon>
        <taxon>Exobasidiomycetes</taxon>
        <taxon>Tilletiales</taxon>
        <taxon>Tilletiaceae</taxon>
        <taxon>Tilletia</taxon>
    </lineage>
</organism>
<feature type="region of interest" description="Disordered" evidence="4">
    <location>
        <begin position="1"/>
        <end position="52"/>
    </location>
</feature>
<feature type="region of interest" description="Disordered" evidence="4">
    <location>
        <begin position="187"/>
        <end position="224"/>
    </location>
</feature>
<feature type="compositionally biased region" description="Acidic residues" evidence="4">
    <location>
        <begin position="613"/>
        <end position="626"/>
    </location>
</feature>
<feature type="compositionally biased region" description="Polar residues" evidence="4">
    <location>
        <begin position="495"/>
        <end position="504"/>
    </location>
</feature>
<evidence type="ECO:0000256" key="4">
    <source>
        <dbReference type="SAM" id="MobiDB-lite"/>
    </source>
</evidence>
<keyword evidence="2" id="KW-0645">Protease</keyword>
<evidence type="ECO:0000256" key="1">
    <source>
        <dbReference type="ARBA" id="ARBA00005234"/>
    </source>
</evidence>
<reference evidence="6" key="1">
    <citation type="journal article" date="2023" name="PhytoFront">
        <title>Draft Genome Resources of Seven Strains of Tilletia horrida, Causal Agent of Kernel Smut of Rice.</title>
        <authorList>
            <person name="Khanal S."/>
            <person name="Antony Babu S."/>
            <person name="Zhou X.G."/>
        </authorList>
    </citation>
    <scope>NUCLEOTIDE SEQUENCE</scope>
    <source>
        <strain evidence="6">TX3</strain>
    </source>
</reference>
<evidence type="ECO:0000313" key="7">
    <source>
        <dbReference type="Proteomes" id="UP001176521"/>
    </source>
</evidence>
<dbReference type="Gene3D" id="3.40.395.10">
    <property type="entry name" value="Adenoviral Proteinase, Chain A"/>
    <property type="match status" value="1"/>
</dbReference>
<comment type="caution">
    <text evidence="6">The sequence shown here is derived from an EMBL/GenBank/DDBJ whole genome shotgun (WGS) entry which is preliminary data.</text>
</comment>
<dbReference type="EMBL" id="JAPDMQ010000744">
    <property type="protein sequence ID" value="KAK0520825.1"/>
    <property type="molecule type" value="Genomic_DNA"/>
</dbReference>
<dbReference type="GO" id="GO:0008234">
    <property type="term" value="F:cysteine-type peptidase activity"/>
    <property type="evidence" value="ECO:0007669"/>
    <property type="project" value="InterPro"/>
</dbReference>
<sequence length="1456" mass="155279">MDVSTSASRPSRAPLPKPTDVSISASRLSPGRSSTSNAAATSASSPRSAALSTSTPTDVVFRWPPHSPKQHYLTWDDICRIKDERYLNDNAVDLCIQYLLEEPFPFGIAPSPHRPAPTTCHIFRSFFHHLVRSKPFDSVAHLPHGVDIFEKDFLIFPIAMYGHWNLVIVSRPSLLVGAPPAAGPYPALNHPATPPPSQFAHARPHMLSNSPANTPGRPKPLVRLRPSLSSSSSVREPVFNPLVPTVYTFDSLFSINTCFRRDLTRYLGLKAIRQQGLSTFSSAPPPYDDSGIAEQEEAVLANLPDLNWVPVTLLKWNKSFCITGMSVHDILLRSITLTIPRGDPAGLGLLTTALRRSLDDSAIHSVLFELTTLAQQQGLHHSIVTALLCNVDQLPPRQLSQDFGPPGNQYAIQMPSSASSPQIRRTPASPSSLATHPSALQIQPASTSHAALHNPDAGAVQHPNYSDTAGTTSSNPSRVPSRNPDTDADPDHSRSPNLGVSSLRPSRADSRKPDADADDGLSDDDAGATSSGSSRGDAQIPDADRVEGLESSDDNTLGDDVGIISKAPSRAETQKPDAHADDDLSDDDGPPDGDNIGATSKAPSRADSQNSEADPDDDLSEADGPPDGENVGATSLGPSRHDAQISGYDAETRPIDMRGTPSDVDDDTSDDDEVGASSSRQSGGRHSLPRRFRAASSSSSHSTQPFRKRARSTRTVIDSDEESESSSGAPQNLGKARLSAPGLSQLEQPGIHLEFPGNTTDFSVPGHSDKSKRARPLPPLSTSSSSAGASRPGPSPSQPQTLGARSSAISDPAPPLVGHRTPAPPVSSTPSRRAQDTFWRSSSVKSSKGKGRASAASAATPSSHFVESRDSGSAHSSPSPRMSPNPIARPLITTPIAPHPPGSPNKVSDPIHPGPSRPKPTRVAKVVAASAITAAAQSSSAPDPTPSSQPASPHGAVERPQSGSPTLAATKTKATVPQPEPGLCKEWLQALQVVLDICAIAPTNVAEIVDRAFQLLLPLEVPSEYRNSGRQDTSADQDPWIRSARTLDRSQELAITRTLQTMIDCCSFMFEYRQLCIQASQSEANAVRAQALFNQYRADGISFFRDTRDRTISDKRYGKALTFEQVSLIGKRLQGLAAIMGSTAFIVFILFSTLLSTPSRVFDASARTLALLSHLLRGGRPNLTKATPEQRRIAEAGIFAAHAVLPRVLGRFSAAAALAYDAAGVPELTTTLYITRNVSALPYKTDRPQPPIARLDEAGVTRAPIVMGLMSGYDVGAASSQRSGRRAVTTLPPWFLLRSFGNFSSEAPSNRDQKTLADIFALMPDLKHAETDPLFAAQPRTSNVEFCADFMSILPLLPSYCDLFSLDIDNPGVDAILQSIQRGVVLVGPPPPVPTALSILQVQTAMREANAPGSPAQAHISDAAENWGRPLLIKASADDMEDEEMEDLPDAQGVIA</sequence>
<feature type="compositionally biased region" description="Low complexity" evidence="4">
    <location>
        <begin position="780"/>
        <end position="792"/>
    </location>
</feature>
<evidence type="ECO:0000313" key="6">
    <source>
        <dbReference type="EMBL" id="KAK0520825.1"/>
    </source>
</evidence>
<evidence type="ECO:0000256" key="2">
    <source>
        <dbReference type="ARBA" id="ARBA00022670"/>
    </source>
</evidence>
<comment type="similarity">
    <text evidence="1">Belongs to the peptidase C48 family.</text>
</comment>
<name>A0AAN6JHF3_9BASI</name>
<dbReference type="PANTHER" id="PTHR48125">
    <property type="entry name" value="LP07818P1"/>
    <property type="match status" value="1"/>
</dbReference>
<feature type="compositionally biased region" description="Basic and acidic residues" evidence="4">
    <location>
        <begin position="572"/>
        <end position="582"/>
    </location>
</feature>
<feature type="compositionally biased region" description="Polar residues" evidence="4">
    <location>
        <begin position="961"/>
        <end position="975"/>
    </location>
</feature>
<protein>
    <recommendedName>
        <fullName evidence="5">Ubiquitin-like protease family profile domain-containing protein</fullName>
    </recommendedName>
</protein>
<dbReference type="GO" id="GO:0006508">
    <property type="term" value="P:proteolysis"/>
    <property type="evidence" value="ECO:0007669"/>
    <property type="project" value="UniProtKB-KW"/>
</dbReference>
<feature type="compositionally biased region" description="Acidic residues" evidence="4">
    <location>
        <begin position="516"/>
        <end position="526"/>
    </location>
</feature>
<gene>
    <name evidence="6" type="ORF">OC842_006980</name>
</gene>
<proteinExistence type="inferred from homology"/>
<feature type="domain" description="Ubiquitin-like protease family profile" evidence="5">
    <location>
        <begin position="71"/>
        <end position="1207"/>
    </location>
</feature>
<keyword evidence="7" id="KW-1185">Reference proteome</keyword>
<dbReference type="GO" id="GO:0019783">
    <property type="term" value="F:ubiquitin-like protein peptidase activity"/>
    <property type="evidence" value="ECO:0007669"/>
    <property type="project" value="UniProtKB-ARBA"/>
</dbReference>
<evidence type="ECO:0000259" key="5">
    <source>
        <dbReference type="PROSITE" id="PS50600"/>
    </source>
</evidence>
<dbReference type="Proteomes" id="UP001176521">
    <property type="component" value="Unassembled WGS sequence"/>
</dbReference>
<dbReference type="SUPFAM" id="SSF54001">
    <property type="entry name" value="Cysteine proteinases"/>
    <property type="match status" value="1"/>
</dbReference>
<feature type="compositionally biased region" description="Low complexity" evidence="4">
    <location>
        <begin position="527"/>
        <end position="538"/>
    </location>
</feature>
<feature type="compositionally biased region" description="Low complexity" evidence="4">
    <location>
        <begin position="473"/>
        <end position="483"/>
    </location>
</feature>
<keyword evidence="3" id="KW-0378">Hydrolase</keyword>
<feature type="compositionally biased region" description="Acidic residues" evidence="4">
    <location>
        <begin position="663"/>
        <end position="674"/>
    </location>
</feature>
<dbReference type="InterPro" id="IPR038765">
    <property type="entry name" value="Papain-like_cys_pep_sf"/>
</dbReference>
<evidence type="ECO:0000256" key="3">
    <source>
        <dbReference type="ARBA" id="ARBA00022801"/>
    </source>
</evidence>
<dbReference type="InterPro" id="IPR003653">
    <property type="entry name" value="Peptidase_C48_C"/>
</dbReference>
<feature type="compositionally biased region" description="Polar residues" evidence="4">
    <location>
        <begin position="873"/>
        <end position="882"/>
    </location>
</feature>
<dbReference type="PROSITE" id="PS50600">
    <property type="entry name" value="ULP_PROTEASE"/>
    <property type="match status" value="1"/>
</dbReference>